<evidence type="ECO:0000313" key="2">
    <source>
        <dbReference type="Proteomes" id="UP000266673"/>
    </source>
</evidence>
<name>A0A397U269_9GLOM</name>
<keyword evidence="2" id="KW-1185">Reference proteome</keyword>
<protein>
    <submittedName>
        <fullName evidence="1">Uncharacterized protein</fullName>
    </submittedName>
</protein>
<evidence type="ECO:0000313" key="1">
    <source>
        <dbReference type="EMBL" id="RIB03238.1"/>
    </source>
</evidence>
<sequence length="614" mass="71621">MYGTYPKNRQRNRRRSPKEFRCSYCSVKGHDINICPDIEELEEKCATLFATLTMEQAEEVLDLIEETCGSLYIEDKQIPQILEFTLEILEDMTSVNIEDTIDIVYLPSYINVMDESIFHEEYSQKTQDEEVVYLNVDLPNNNVPTMILEDRCPVDAFKNRPEKLQKKRMFVPEVHESHYGPEISVEDDDKGLINEEKNLKQEEAELSLKTVREDLTDTYLKVLENRIPEPTKHEEPLINLKESLKTEPHRVNIRVLNPQNTEVDNIDNLKFQDHNEDGNKIDQIDGEDRIGINKGENNVITHCPIHADFMIEIKGDEMSKGYLGSIKINNSDSHFNPSGLCYRNEIGLKRSYEKWKKEINRFLKQTDDNVSKIKTEIITRKALEMNHAKEIRVGIDDRKEPDPSRKPAVKDHLKGLGENGIKIKKDQNKIFTYTQIHACMDFGEDTFDPDRHHENIVTNINRFCSKKIDHFNEASQPGIGAESDERTDTTNDFGKTYEFWKKNVKRLKLLNNPKRCILVNKEVTLHNADTVEKGKNQFIQSLQDLNSELQEFKIINEPQIKKTVYTSGPKDKKKQWMKMFLERTTLIKTIDFEEDPIDLIVDNWKDLVLFILKI</sequence>
<reference evidence="1 2" key="1">
    <citation type="submission" date="2018-06" db="EMBL/GenBank/DDBJ databases">
        <title>Comparative genomics reveals the genomic features of Rhizophagus irregularis, R. cerebriforme, R. diaphanum and Gigaspora rosea, and their symbiotic lifestyle signature.</title>
        <authorList>
            <person name="Morin E."/>
            <person name="San Clemente H."/>
            <person name="Chen E.C.H."/>
            <person name="De La Providencia I."/>
            <person name="Hainaut M."/>
            <person name="Kuo A."/>
            <person name="Kohler A."/>
            <person name="Murat C."/>
            <person name="Tang N."/>
            <person name="Roy S."/>
            <person name="Loubradou J."/>
            <person name="Henrissat B."/>
            <person name="Grigoriev I.V."/>
            <person name="Corradi N."/>
            <person name="Roux C."/>
            <person name="Martin F.M."/>
        </authorList>
    </citation>
    <scope>NUCLEOTIDE SEQUENCE [LARGE SCALE GENOMIC DNA]</scope>
    <source>
        <strain evidence="1 2">DAOM 194757</strain>
    </source>
</reference>
<dbReference type="AlphaFoldDB" id="A0A397U269"/>
<dbReference type="EMBL" id="QKWP01002470">
    <property type="protein sequence ID" value="RIB03238.1"/>
    <property type="molecule type" value="Genomic_DNA"/>
</dbReference>
<organism evidence="1 2">
    <name type="scientific">Gigaspora rosea</name>
    <dbReference type="NCBI Taxonomy" id="44941"/>
    <lineage>
        <taxon>Eukaryota</taxon>
        <taxon>Fungi</taxon>
        <taxon>Fungi incertae sedis</taxon>
        <taxon>Mucoromycota</taxon>
        <taxon>Glomeromycotina</taxon>
        <taxon>Glomeromycetes</taxon>
        <taxon>Diversisporales</taxon>
        <taxon>Gigasporaceae</taxon>
        <taxon>Gigaspora</taxon>
    </lineage>
</organism>
<gene>
    <name evidence="1" type="ORF">C2G38_2255114</name>
</gene>
<comment type="caution">
    <text evidence="1">The sequence shown here is derived from an EMBL/GenBank/DDBJ whole genome shotgun (WGS) entry which is preliminary data.</text>
</comment>
<dbReference type="Proteomes" id="UP000266673">
    <property type="component" value="Unassembled WGS sequence"/>
</dbReference>
<proteinExistence type="predicted"/>
<accession>A0A397U269</accession>